<dbReference type="Gene3D" id="3.40.33.10">
    <property type="entry name" value="CAP"/>
    <property type="match status" value="1"/>
</dbReference>
<evidence type="ECO:0000313" key="8">
    <source>
        <dbReference type="Proteomes" id="UP001152523"/>
    </source>
</evidence>
<dbReference type="GO" id="GO:0098542">
    <property type="term" value="P:defense response to other organism"/>
    <property type="evidence" value="ECO:0007669"/>
    <property type="project" value="UniProtKB-ARBA"/>
</dbReference>
<keyword evidence="2" id="KW-0732">Signal</keyword>
<keyword evidence="8" id="KW-1185">Reference proteome</keyword>
<dbReference type="Proteomes" id="UP001152523">
    <property type="component" value="Unassembled WGS sequence"/>
</dbReference>
<comment type="caution">
    <text evidence="7">The sequence shown here is derived from an EMBL/GenBank/DDBJ whole genome shotgun (WGS) entry which is preliminary data.</text>
</comment>
<dbReference type="Pfam" id="PF00188">
    <property type="entry name" value="CAP"/>
    <property type="match status" value="1"/>
</dbReference>
<gene>
    <name evidence="7" type="ORF">CEPIT_LOCUS6595</name>
</gene>
<dbReference type="PROSITE" id="PS01009">
    <property type="entry name" value="CRISP_1"/>
    <property type="match status" value="1"/>
</dbReference>
<reference evidence="7" key="1">
    <citation type="submission" date="2022-07" db="EMBL/GenBank/DDBJ databases">
        <authorList>
            <person name="Macas J."/>
            <person name="Novak P."/>
            <person name="Neumann P."/>
        </authorList>
    </citation>
    <scope>NUCLEOTIDE SEQUENCE</scope>
</reference>
<comment type="similarity">
    <text evidence="1">Belongs to the CRISP family.</text>
</comment>
<evidence type="ECO:0000313" key="7">
    <source>
        <dbReference type="EMBL" id="CAH9078789.1"/>
    </source>
</evidence>
<dbReference type="CDD" id="cd05381">
    <property type="entry name" value="CAP_PR-1"/>
    <property type="match status" value="1"/>
</dbReference>
<feature type="domain" description="SCP" evidence="6">
    <location>
        <begin position="108"/>
        <end position="239"/>
    </location>
</feature>
<sequence length="243" mass="26687">MAATCIYIHLLHYSHLTEAVFPLSHSSNHHSQEIRSIQMEFSNHHFIVPISIIITALAITIRETASQTLLNGNNVAETPTPQGAGYFVAKPPRRAGSPKSTIGSQKSAVINQFVDGHNRARASVGVPPVSWNESVAAYAEAYAAQRAGDCEMEHSEGPYGENIAEGYGELKASDAVNMWVGERPYYDHASNSCTGGEECGHYTQVVWRDTTSIGCAREVCRNGWMFVTCNYYPPGNYIGERPY</sequence>
<dbReference type="PROSITE" id="PS01010">
    <property type="entry name" value="CRISP_2"/>
    <property type="match status" value="1"/>
</dbReference>
<dbReference type="GO" id="GO:0005576">
    <property type="term" value="C:extracellular region"/>
    <property type="evidence" value="ECO:0007669"/>
    <property type="project" value="InterPro"/>
</dbReference>
<dbReference type="SUPFAM" id="SSF55797">
    <property type="entry name" value="PR-1-like"/>
    <property type="match status" value="1"/>
</dbReference>
<organism evidence="7 8">
    <name type="scientific">Cuscuta epithymum</name>
    <dbReference type="NCBI Taxonomy" id="186058"/>
    <lineage>
        <taxon>Eukaryota</taxon>
        <taxon>Viridiplantae</taxon>
        <taxon>Streptophyta</taxon>
        <taxon>Embryophyta</taxon>
        <taxon>Tracheophyta</taxon>
        <taxon>Spermatophyta</taxon>
        <taxon>Magnoliopsida</taxon>
        <taxon>eudicotyledons</taxon>
        <taxon>Gunneridae</taxon>
        <taxon>Pentapetalae</taxon>
        <taxon>asterids</taxon>
        <taxon>lamiids</taxon>
        <taxon>Solanales</taxon>
        <taxon>Convolvulaceae</taxon>
        <taxon>Cuscuteae</taxon>
        <taxon>Cuscuta</taxon>
        <taxon>Cuscuta subgen. Cuscuta</taxon>
    </lineage>
</organism>
<evidence type="ECO:0000259" key="6">
    <source>
        <dbReference type="SMART" id="SM00198"/>
    </source>
</evidence>
<dbReference type="AlphaFoldDB" id="A0AAV0CJ65"/>
<dbReference type="InterPro" id="IPR035940">
    <property type="entry name" value="CAP_sf"/>
</dbReference>
<keyword evidence="4" id="KW-1015">Disulfide bond</keyword>
<dbReference type="FunFam" id="3.40.33.10:FF:000006">
    <property type="entry name" value="Putative pathogenesis-related protein 1"/>
    <property type="match status" value="1"/>
</dbReference>
<evidence type="ECO:0000256" key="1">
    <source>
        <dbReference type="ARBA" id="ARBA00009923"/>
    </source>
</evidence>
<dbReference type="PRINTS" id="PR00837">
    <property type="entry name" value="V5TPXLIKE"/>
</dbReference>
<dbReference type="EMBL" id="CAMAPF010000033">
    <property type="protein sequence ID" value="CAH9078789.1"/>
    <property type="molecule type" value="Genomic_DNA"/>
</dbReference>
<dbReference type="SMART" id="SM00198">
    <property type="entry name" value="SCP"/>
    <property type="match status" value="1"/>
</dbReference>
<evidence type="ECO:0000256" key="3">
    <source>
        <dbReference type="ARBA" id="ARBA00022821"/>
    </source>
</evidence>
<name>A0AAV0CJ65_9ASTE</name>
<evidence type="ECO:0000256" key="2">
    <source>
        <dbReference type="ARBA" id="ARBA00022729"/>
    </source>
</evidence>
<dbReference type="InterPro" id="IPR018244">
    <property type="entry name" value="Allrgn_V5/Tpx1_CS"/>
</dbReference>
<evidence type="ECO:0000256" key="5">
    <source>
        <dbReference type="ARBA" id="ARBA00023265"/>
    </source>
</evidence>
<keyword evidence="5" id="KW-0568">Pathogenesis-related protein</keyword>
<dbReference type="InterPro" id="IPR014044">
    <property type="entry name" value="CAP_dom"/>
</dbReference>
<accession>A0AAV0CJ65</accession>
<dbReference type="PANTHER" id="PTHR10334">
    <property type="entry name" value="CYSTEINE-RICH SECRETORY PROTEIN-RELATED"/>
    <property type="match status" value="1"/>
</dbReference>
<proteinExistence type="inferred from homology"/>
<dbReference type="InterPro" id="IPR001283">
    <property type="entry name" value="CRISP-related"/>
</dbReference>
<protein>
    <recommendedName>
        <fullName evidence="6">SCP domain-containing protein</fullName>
    </recommendedName>
</protein>
<keyword evidence="3" id="KW-0611">Plant defense</keyword>
<evidence type="ECO:0000256" key="4">
    <source>
        <dbReference type="ARBA" id="ARBA00023157"/>
    </source>
</evidence>